<dbReference type="AlphaFoldDB" id="A0A428NC39"/>
<comment type="caution">
    <text evidence="1">The sequence shown here is derived from an EMBL/GenBank/DDBJ whole genome shotgun (WGS) entry which is preliminary data.</text>
</comment>
<organism evidence="1 2">
    <name type="scientific">Fusarium duplospermum</name>
    <dbReference type="NCBI Taxonomy" id="1325734"/>
    <lineage>
        <taxon>Eukaryota</taxon>
        <taxon>Fungi</taxon>
        <taxon>Dikarya</taxon>
        <taxon>Ascomycota</taxon>
        <taxon>Pezizomycotina</taxon>
        <taxon>Sordariomycetes</taxon>
        <taxon>Hypocreomycetidae</taxon>
        <taxon>Hypocreales</taxon>
        <taxon>Nectriaceae</taxon>
        <taxon>Fusarium</taxon>
        <taxon>Fusarium solani species complex</taxon>
    </lineage>
</organism>
<dbReference type="EMBL" id="NKCI01000891">
    <property type="protein sequence ID" value="RSL38310.1"/>
    <property type="molecule type" value="Genomic_DNA"/>
</dbReference>
<accession>A0A428NC39</accession>
<sequence length="76" mass="8792">MSAQRVEIRDWLKYVFISKDIPYAQAETSSSFDVVSTTILWDVCTKFGLPYVLWDWTSVERETKATEKQQSGDGHD</sequence>
<evidence type="ECO:0000313" key="1">
    <source>
        <dbReference type="EMBL" id="RSL38310.1"/>
    </source>
</evidence>
<dbReference type="Proteomes" id="UP000288168">
    <property type="component" value="Unassembled WGS sequence"/>
</dbReference>
<evidence type="ECO:0000313" key="2">
    <source>
        <dbReference type="Proteomes" id="UP000288168"/>
    </source>
</evidence>
<proteinExistence type="predicted"/>
<reference evidence="1 2" key="1">
    <citation type="submission" date="2017-06" db="EMBL/GenBank/DDBJ databases">
        <title>Comparative genomic analysis of Ambrosia Fusariam Clade fungi.</title>
        <authorList>
            <person name="Stajich J.E."/>
            <person name="Carrillo J."/>
            <person name="Kijimoto T."/>
            <person name="Eskalen A."/>
            <person name="O'Donnell K."/>
            <person name="Kasson M."/>
        </authorList>
    </citation>
    <scope>NUCLEOTIDE SEQUENCE [LARGE SCALE GENOMIC DNA]</scope>
    <source>
        <strain evidence="1 2">NRRL62584</strain>
    </source>
</reference>
<keyword evidence="2" id="KW-1185">Reference proteome</keyword>
<feature type="non-terminal residue" evidence="1">
    <location>
        <position position="76"/>
    </location>
</feature>
<name>A0A428NC39_9HYPO</name>
<gene>
    <name evidence="1" type="ORF">CEP54_016419</name>
</gene>
<protein>
    <submittedName>
        <fullName evidence="1">Uncharacterized protein</fullName>
    </submittedName>
</protein>